<dbReference type="Proteomes" id="UP001501251">
    <property type="component" value="Unassembled WGS sequence"/>
</dbReference>
<sequence length="182" mass="19129">MTLGTIEAQVLDTPAGPLAMLARRGVLLAAGFTTAGPEEMFARLSPELRAEGLALNGDLGGPARAVRDYLDGDLAALDAVPVEQPGTPTRQRLLTALRQVPAGVTISYAELAERAGLPRTAARAAGSACAQNLIAPFVPCHRVLPSTGGFGGYYYGTPVKRWLLTHEGAPAAERLRSREEAR</sequence>
<dbReference type="InterPro" id="IPR036217">
    <property type="entry name" value="MethylDNA_cys_MeTrfase_DNAb"/>
</dbReference>
<dbReference type="InterPro" id="IPR014048">
    <property type="entry name" value="MethylDNA_cys_MeTrfase_DNA-bd"/>
</dbReference>
<proteinExistence type="predicted"/>
<evidence type="ECO:0000256" key="1">
    <source>
        <dbReference type="ARBA" id="ARBA00001286"/>
    </source>
</evidence>
<dbReference type="CDD" id="cd06445">
    <property type="entry name" value="ATase"/>
    <property type="match status" value="1"/>
</dbReference>
<comment type="catalytic activity">
    <reaction evidence="1">
        <text>a 4-O-methyl-thymidine in DNA + L-cysteinyl-[protein] = a thymidine in DNA + S-methyl-L-cysteinyl-[protein]</text>
        <dbReference type="Rhea" id="RHEA:53428"/>
        <dbReference type="Rhea" id="RHEA-COMP:10131"/>
        <dbReference type="Rhea" id="RHEA-COMP:10132"/>
        <dbReference type="Rhea" id="RHEA-COMP:13555"/>
        <dbReference type="Rhea" id="RHEA-COMP:13556"/>
        <dbReference type="ChEBI" id="CHEBI:29950"/>
        <dbReference type="ChEBI" id="CHEBI:82612"/>
        <dbReference type="ChEBI" id="CHEBI:137386"/>
        <dbReference type="ChEBI" id="CHEBI:137387"/>
        <dbReference type="EC" id="2.1.1.63"/>
    </reaction>
</comment>
<reference evidence="9" key="1">
    <citation type="journal article" date="2019" name="Int. J. Syst. Evol. Microbiol.">
        <title>The Global Catalogue of Microorganisms (GCM) 10K type strain sequencing project: providing services to taxonomists for standard genome sequencing and annotation.</title>
        <authorList>
            <consortium name="The Broad Institute Genomics Platform"/>
            <consortium name="The Broad Institute Genome Sequencing Center for Infectious Disease"/>
            <person name="Wu L."/>
            <person name="Ma J."/>
        </authorList>
    </citation>
    <scope>NUCLEOTIDE SEQUENCE [LARGE SCALE GENOMIC DNA]</scope>
    <source>
        <strain evidence="9">JCM 17388</strain>
    </source>
</reference>
<evidence type="ECO:0000313" key="8">
    <source>
        <dbReference type="EMBL" id="GAA4205631.1"/>
    </source>
</evidence>
<comment type="caution">
    <text evidence="8">The sequence shown here is derived from an EMBL/GenBank/DDBJ whole genome shotgun (WGS) entry which is preliminary data.</text>
</comment>
<evidence type="ECO:0000256" key="2">
    <source>
        <dbReference type="ARBA" id="ARBA00022603"/>
    </source>
</evidence>
<dbReference type="InterPro" id="IPR036388">
    <property type="entry name" value="WH-like_DNA-bd_sf"/>
</dbReference>
<accession>A0ABP8BG77</accession>
<keyword evidence="5" id="KW-0234">DNA repair</keyword>
<dbReference type="InterPro" id="IPR001497">
    <property type="entry name" value="MethylDNA_cys_MeTrfase_AS"/>
</dbReference>
<keyword evidence="3" id="KW-0808">Transferase</keyword>
<dbReference type="Pfam" id="PF01035">
    <property type="entry name" value="DNA_binding_1"/>
    <property type="match status" value="1"/>
</dbReference>
<evidence type="ECO:0000256" key="4">
    <source>
        <dbReference type="ARBA" id="ARBA00022763"/>
    </source>
</evidence>
<evidence type="ECO:0000259" key="7">
    <source>
        <dbReference type="Pfam" id="PF01035"/>
    </source>
</evidence>
<dbReference type="RefSeq" id="WP_344922149.1">
    <property type="nucleotide sequence ID" value="NZ_BAABAQ010000015.1"/>
</dbReference>
<comment type="catalytic activity">
    <reaction evidence="6">
        <text>a 6-O-methyl-2'-deoxyguanosine in DNA + L-cysteinyl-[protein] = S-methyl-L-cysteinyl-[protein] + a 2'-deoxyguanosine in DNA</text>
        <dbReference type="Rhea" id="RHEA:24000"/>
        <dbReference type="Rhea" id="RHEA-COMP:10131"/>
        <dbReference type="Rhea" id="RHEA-COMP:10132"/>
        <dbReference type="Rhea" id="RHEA-COMP:11367"/>
        <dbReference type="Rhea" id="RHEA-COMP:11368"/>
        <dbReference type="ChEBI" id="CHEBI:29950"/>
        <dbReference type="ChEBI" id="CHEBI:82612"/>
        <dbReference type="ChEBI" id="CHEBI:85445"/>
        <dbReference type="ChEBI" id="CHEBI:85448"/>
        <dbReference type="EC" id="2.1.1.63"/>
    </reaction>
</comment>
<evidence type="ECO:0000256" key="6">
    <source>
        <dbReference type="ARBA" id="ARBA00049348"/>
    </source>
</evidence>
<dbReference type="PANTHER" id="PTHR10815">
    <property type="entry name" value="METHYLATED-DNA--PROTEIN-CYSTEINE METHYLTRANSFERASE"/>
    <property type="match status" value="1"/>
</dbReference>
<name>A0ABP8BG77_9ACTN</name>
<evidence type="ECO:0000256" key="3">
    <source>
        <dbReference type="ARBA" id="ARBA00022679"/>
    </source>
</evidence>
<organism evidence="8 9">
    <name type="scientific">Streptosporangium oxazolinicum</name>
    <dbReference type="NCBI Taxonomy" id="909287"/>
    <lineage>
        <taxon>Bacteria</taxon>
        <taxon>Bacillati</taxon>
        <taxon>Actinomycetota</taxon>
        <taxon>Actinomycetes</taxon>
        <taxon>Streptosporangiales</taxon>
        <taxon>Streptosporangiaceae</taxon>
        <taxon>Streptosporangium</taxon>
    </lineage>
</organism>
<dbReference type="EMBL" id="BAABAQ010000015">
    <property type="protein sequence ID" value="GAA4205631.1"/>
    <property type="molecule type" value="Genomic_DNA"/>
</dbReference>
<evidence type="ECO:0000256" key="5">
    <source>
        <dbReference type="ARBA" id="ARBA00023204"/>
    </source>
</evidence>
<protein>
    <submittedName>
        <fullName evidence="8">Methylated-DNA--[protein]-cysteine S-methyltransferase</fullName>
    </submittedName>
</protein>
<keyword evidence="4" id="KW-0227">DNA damage</keyword>
<dbReference type="PANTHER" id="PTHR10815:SF13">
    <property type="entry name" value="METHYLATED-DNA--PROTEIN-CYSTEINE METHYLTRANSFERASE"/>
    <property type="match status" value="1"/>
</dbReference>
<evidence type="ECO:0000313" key="9">
    <source>
        <dbReference type="Proteomes" id="UP001501251"/>
    </source>
</evidence>
<gene>
    <name evidence="8" type="ORF">GCM10022252_66490</name>
</gene>
<keyword evidence="2" id="KW-0489">Methyltransferase</keyword>
<dbReference type="SUPFAM" id="SSF46767">
    <property type="entry name" value="Methylated DNA-protein cysteine methyltransferase, C-terminal domain"/>
    <property type="match status" value="1"/>
</dbReference>
<dbReference type="PROSITE" id="PS00374">
    <property type="entry name" value="MGMT"/>
    <property type="match status" value="1"/>
</dbReference>
<keyword evidence="9" id="KW-1185">Reference proteome</keyword>
<feature type="domain" description="Methylated-DNA-[protein]-cysteine S-methyltransferase DNA binding" evidence="7">
    <location>
        <begin position="89"/>
        <end position="169"/>
    </location>
</feature>
<dbReference type="NCBIfam" id="TIGR00589">
    <property type="entry name" value="ogt"/>
    <property type="match status" value="1"/>
</dbReference>
<dbReference type="Gene3D" id="1.10.10.10">
    <property type="entry name" value="Winged helix-like DNA-binding domain superfamily/Winged helix DNA-binding domain"/>
    <property type="match status" value="1"/>
</dbReference>